<comment type="caution">
    <text evidence="2">The sequence shown here is derived from an EMBL/GenBank/DDBJ whole genome shotgun (WGS) entry which is preliminary data.</text>
</comment>
<evidence type="ECO:0000256" key="1">
    <source>
        <dbReference type="SAM" id="MobiDB-lite"/>
    </source>
</evidence>
<reference evidence="2 3" key="1">
    <citation type="submission" date="2019-03" db="EMBL/GenBank/DDBJ databases">
        <title>First draft genome of Liparis tanakae, snailfish: a comprehensive survey of snailfish specific genes.</title>
        <authorList>
            <person name="Kim W."/>
            <person name="Song I."/>
            <person name="Jeong J.-H."/>
            <person name="Kim D."/>
            <person name="Kim S."/>
            <person name="Ryu S."/>
            <person name="Song J.Y."/>
            <person name="Lee S.K."/>
        </authorList>
    </citation>
    <scope>NUCLEOTIDE SEQUENCE [LARGE SCALE GENOMIC DNA]</scope>
    <source>
        <tissue evidence="2">Muscle</tissue>
    </source>
</reference>
<evidence type="ECO:0000313" key="2">
    <source>
        <dbReference type="EMBL" id="TNN49903.1"/>
    </source>
</evidence>
<name>A0A4Z2GAD1_9TELE</name>
<proteinExistence type="predicted"/>
<protein>
    <submittedName>
        <fullName evidence="2">Uncharacterized protein</fullName>
    </submittedName>
</protein>
<dbReference type="EMBL" id="SRLO01000637">
    <property type="protein sequence ID" value="TNN49903.1"/>
    <property type="molecule type" value="Genomic_DNA"/>
</dbReference>
<keyword evidence="3" id="KW-1185">Reference proteome</keyword>
<gene>
    <name evidence="2" type="ORF">EYF80_039893</name>
</gene>
<feature type="compositionally biased region" description="Polar residues" evidence="1">
    <location>
        <begin position="1"/>
        <end position="11"/>
    </location>
</feature>
<feature type="region of interest" description="Disordered" evidence="1">
    <location>
        <begin position="1"/>
        <end position="25"/>
    </location>
</feature>
<dbReference type="AlphaFoldDB" id="A0A4Z2GAD1"/>
<sequence length="144" mass="16171">MRSRVPATSTDAAGLGGAPDTFFPPPAAVDSHPRNLSARVSTHRSRNTRKDLLQKLLLIMRFSPVSNSQSPLPLPPPRQHSALVFSARVACLITFRPTRTDWSARRLKRWEKRRVGKVVFLFDPLPADLVRDWPSMALPPRSNL</sequence>
<accession>A0A4Z2GAD1</accession>
<organism evidence="2 3">
    <name type="scientific">Liparis tanakae</name>
    <name type="common">Tanaka's snailfish</name>
    <dbReference type="NCBI Taxonomy" id="230148"/>
    <lineage>
        <taxon>Eukaryota</taxon>
        <taxon>Metazoa</taxon>
        <taxon>Chordata</taxon>
        <taxon>Craniata</taxon>
        <taxon>Vertebrata</taxon>
        <taxon>Euteleostomi</taxon>
        <taxon>Actinopterygii</taxon>
        <taxon>Neopterygii</taxon>
        <taxon>Teleostei</taxon>
        <taxon>Neoteleostei</taxon>
        <taxon>Acanthomorphata</taxon>
        <taxon>Eupercaria</taxon>
        <taxon>Perciformes</taxon>
        <taxon>Cottioidei</taxon>
        <taxon>Cottales</taxon>
        <taxon>Liparidae</taxon>
        <taxon>Liparis</taxon>
    </lineage>
</organism>
<dbReference type="Proteomes" id="UP000314294">
    <property type="component" value="Unassembled WGS sequence"/>
</dbReference>
<evidence type="ECO:0000313" key="3">
    <source>
        <dbReference type="Proteomes" id="UP000314294"/>
    </source>
</evidence>